<dbReference type="RefSeq" id="WP_246012127.1">
    <property type="nucleotide sequence ID" value="NZ_RKQZ01000001.1"/>
</dbReference>
<dbReference type="PROSITE" id="PS51077">
    <property type="entry name" value="HTH_ICLR"/>
    <property type="match status" value="1"/>
</dbReference>
<dbReference type="InterPro" id="IPR050707">
    <property type="entry name" value="HTH_MetabolicPath_Reg"/>
</dbReference>
<evidence type="ECO:0000256" key="4">
    <source>
        <dbReference type="ARBA" id="ARBA00023163"/>
    </source>
</evidence>
<dbReference type="Proteomes" id="UP000280501">
    <property type="component" value="Unassembled WGS sequence"/>
</dbReference>
<comment type="function">
    <text evidence="5">May be an activator protein for the gylABX operon.</text>
</comment>
<keyword evidence="1" id="KW-0319">Glycerol metabolism</keyword>
<dbReference type="Pfam" id="PF01614">
    <property type="entry name" value="IclR_C"/>
    <property type="match status" value="1"/>
</dbReference>
<dbReference type="FunFam" id="1.10.10.10:FF:000056">
    <property type="entry name" value="IclR family transcriptional regulator"/>
    <property type="match status" value="1"/>
</dbReference>
<dbReference type="SUPFAM" id="SSF46785">
    <property type="entry name" value="Winged helix' DNA-binding domain"/>
    <property type="match status" value="1"/>
</dbReference>
<proteinExistence type="predicted"/>
<sequence length="264" mass="28167">MSGGATEDGEGRQGEFVQSLERGLAVIRAFGAGHPAMTLSEVAREAGLSRASARRFLHTLVELGYVATDGRSFALRPRALELGYAYLSGLTLPEVAQPHLEALSEQVGESTSVAVLDGADVVYVARVATRRIMSAAIQVGTRFPAYATSMGRAVLSARDDEVRDDLLARTELLPLTPWTLTSPDALRAELARVREQGYAFVDQELEEGLRSLAVAVRGADGEAVAAVNVSAPVRRGDVDTLIAEILPPLRATAAEIEADFQRVP</sequence>
<dbReference type="InterPro" id="IPR036388">
    <property type="entry name" value="WH-like_DNA-bd_sf"/>
</dbReference>
<dbReference type="EMBL" id="RKQZ01000001">
    <property type="protein sequence ID" value="RPF19620.1"/>
    <property type="molecule type" value="Genomic_DNA"/>
</dbReference>
<organism evidence="9 10">
    <name type="scientific">Myceligenerans xiligouense</name>
    <dbReference type="NCBI Taxonomy" id="253184"/>
    <lineage>
        <taxon>Bacteria</taxon>
        <taxon>Bacillati</taxon>
        <taxon>Actinomycetota</taxon>
        <taxon>Actinomycetes</taxon>
        <taxon>Micrococcales</taxon>
        <taxon>Promicromonosporaceae</taxon>
        <taxon>Myceligenerans</taxon>
    </lineage>
</organism>
<evidence type="ECO:0000259" key="7">
    <source>
        <dbReference type="PROSITE" id="PS51077"/>
    </source>
</evidence>
<dbReference type="GO" id="GO:0046278">
    <property type="term" value="P:3,4-dihydroxybenzoate metabolic process"/>
    <property type="evidence" value="ECO:0007669"/>
    <property type="project" value="InterPro"/>
</dbReference>
<dbReference type="Pfam" id="PF09339">
    <property type="entry name" value="HTH_IclR"/>
    <property type="match status" value="1"/>
</dbReference>
<dbReference type="GO" id="GO:0045892">
    <property type="term" value="P:negative regulation of DNA-templated transcription"/>
    <property type="evidence" value="ECO:0007669"/>
    <property type="project" value="TreeGrafter"/>
</dbReference>
<dbReference type="SUPFAM" id="SSF55781">
    <property type="entry name" value="GAF domain-like"/>
    <property type="match status" value="1"/>
</dbReference>
<dbReference type="SMART" id="SM00346">
    <property type="entry name" value="HTH_ICLR"/>
    <property type="match status" value="1"/>
</dbReference>
<dbReference type="InterPro" id="IPR014757">
    <property type="entry name" value="Tscrpt_reg_IclR_C"/>
</dbReference>
<dbReference type="InterPro" id="IPR036390">
    <property type="entry name" value="WH_DNA-bd_sf"/>
</dbReference>
<dbReference type="NCBIfam" id="TIGR02431">
    <property type="entry name" value="pcaR_pcaU"/>
    <property type="match status" value="1"/>
</dbReference>
<dbReference type="PROSITE" id="PS51078">
    <property type="entry name" value="ICLR_ED"/>
    <property type="match status" value="1"/>
</dbReference>
<dbReference type="GO" id="GO:0003700">
    <property type="term" value="F:DNA-binding transcription factor activity"/>
    <property type="evidence" value="ECO:0007669"/>
    <property type="project" value="TreeGrafter"/>
</dbReference>
<evidence type="ECO:0000256" key="3">
    <source>
        <dbReference type="ARBA" id="ARBA00023125"/>
    </source>
</evidence>
<dbReference type="InterPro" id="IPR005471">
    <property type="entry name" value="Tscrpt_reg_IclR_N"/>
</dbReference>
<evidence type="ECO:0000256" key="6">
    <source>
        <dbReference type="ARBA" id="ARBA00070406"/>
    </source>
</evidence>
<evidence type="ECO:0000256" key="2">
    <source>
        <dbReference type="ARBA" id="ARBA00023015"/>
    </source>
</evidence>
<keyword evidence="3" id="KW-0238">DNA-binding</keyword>
<protein>
    <recommendedName>
        <fullName evidence="6">Glycerol operon regulatory protein</fullName>
    </recommendedName>
</protein>
<feature type="domain" description="IclR-ED" evidence="8">
    <location>
        <begin position="78"/>
        <end position="262"/>
    </location>
</feature>
<reference evidence="9 10" key="1">
    <citation type="submission" date="2018-11" db="EMBL/GenBank/DDBJ databases">
        <title>Sequencing the genomes of 1000 actinobacteria strains.</title>
        <authorList>
            <person name="Klenk H.-P."/>
        </authorList>
    </citation>
    <scope>NUCLEOTIDE SEQUENCE [LARGE SCALE GENOMIC DNA]</scope>
    <source>
        <strain evidence="9 10">DSM 15700</strain>
    </source>
</reference>
<dbReference type="GO" id="GO:0045893">
    <property type="term" value="P:positive regulation of DNA-templated transcription"/>
    <property type="evidence" value="ECO:0007669"/>
    <property type="project" value="InterPro"/>
</dbReference>
<evidence type="ECO:0000313" key="10">
    <source>
        <dbReference type="Proteomes" id="UP000280501"/>
    </source>
</evidence>
<evidence type="ECO:0000259" key="8">
    <source>
        <dbReference type="PROSITE" id="PS51078"/>
    </source>
</evidence>
<keyword evidence="10" id="KW-1185">Reference proteome</keyword>
<name>A0A3N4YMF4_9MICO</name>
<dbReference type="PANTHER" id="PTHR30136">
    <property type="entry name" value="HELIX-TURN-HELIX TRANSCRIPTIONAL REGULATOR, ICLR FAMILY"/>
    <property type="match status" value="1"/>
</dbReference>
<keyword evidence="2" id="KW-0805">Transcription regulation</keyword>
<accession>A0A3N4YMF4</accession>
<feature type="domain" description="HTH iclR-type" evidence="7">
    <location>
        <begin position="17"/>
        <end position="77"/>
    </location>
</feature>
<comment type="caution">
    <text evidence="9">The sequence shown here is derived from an EMBL/GenBank/DDBJ whole genome shotgun (WGS) entry which is preliminary data.</text>
</comment>
<evidence type="ECO:0000313" key="9">
    <source>
        <dbReference type="EMBL" id="RPF19620.1"/>
    </source>
</evidence>
<dbReference type="InterPro" id="IPR012794">
    <property type="entry name" value="PcaR_PcaU"/>
</dbReference>
<keyword evidence="4" id="KW-0804">Transcription</keyword>
<gene>
    <name evidence="9" type="ORF">EDD34_0175</name>
</gene>
<dbReference type="Gene3D" id="3.30.450.40">
    <property type="match status" value="1"/>
</dbReference>
<dbReference type="AlphaFoldDB" id="A0A3N4YMF4"/>
<dbReference type="Gene3D" id="1.10.10.10">
    <property type="entry name" value="Winged helix-like DNA-binding domain superfamily/Winged helix DNA-binding domain"/>
    <property type="match status" value="1"/>
</dbReference>
<evidence type="ECO:0000256" key="1">
    <source>
        <dbReference type="ARBA" id="ARBA00022798"/>
    </source>
</evidence>
<dbReference type="GO" id="GO:0006071">
    <property type="term" value="P:glycerol metabolic process"/>
    <property type="evidence" value="ECO:0007669"/>
    <property type="project" value="UniProtKB-KW"/>
</dbReference>
<dbReference type="InterPro" id="IPR029016">
    <property type="entry name" value="GAF-like_dom_sf"/>
</dbReference>
<dbReference type="PANTHER" id="PTHR30136:SF34">
    <property type="entry name" value="TRANSCRIPTIONAL REGULATOR"/>
    <property type="match status" value="1"/>
</dbReference>
<evidence type="ECO:0000256" key="5">
    <source>
        <dbReference type="ARBA" id="ARBA00058938"/>
    </source>
</evidence>
<dbReference type="GO" id="GO:0003677">
    <property type="term" value="F:DNA binding"/>
    <property type="evidence" value="ECO:0007669"/>
    <property type="project" value="UniProtKB-KW"/>
</dbReference>